<dbReference type="PANTHER" id="PTHR30487">
    <property type="entry name" value="TYPE 4 PREPILIN-LIKE PROTEINS LEADER PEPTIDE-PROCESSING ENZYME"/>
    <property type="match status" value="1"/>
</dbReference>
<feature type="transmembrane region" description="Helical" evidence="4">
    <location>
        <begin position="94"/>
        <end position="112"/>
    </location>
</feature>
<dbReference type="InterPro" id="IPR050882">
    <property type="entry name" value="Prepilin_peptidase/N-MTase"/>
</dbReference>
<dbReference type="AlphaFoldDB" id="A0A7X1LSM5"/>
<gene>
    <name evidence="6" type="ORF">H1R13_25885</name>
</gene>
<comment type="caution">
    <text evidence="6">The sequence shown here is derived from an EMBL/GenBank/DDBJ whole genome shotgun (WGS) entry which is preliminary data.</text>
</comment>
<dbReference type="InterPro" id="IPR014032">
    <property type="entry name" value="Peptidase_A24A_bac"/>
</dbReference>
<keyword evidence="4" id="KW-0812">Transmembrane</keyword>
<evidence type="ECO:0000256" key="4">
    <source>
        <dbReference type="SAM" id="Phobius"/>
    </source>
</evidence>
<feature type="transmembrane region" description="Helical" evidence="4">
    <location>
        <begin position="247"/>
        <end position="267"/>
    </location>
</feature>
<evidence type="ECO:0000313" key="6">
    <source>
        <dbReference type="EMBL" id="MBC2868268.1"/>
    </source>
</evidence>
<evidence type="ECO:0000256" key="3">
    <source>
        <dbReference type="SAM" id="MobiDB-lite"/>
    </source>
</evidence>
<dbReference type="PANTHER" id="PTHR30487:SF0">
    <property type="entry name" value="PREPILIN LEADER PEPTIDASE_N-METHYLTRANSFERASE-RELATED"/>
    <property type="match status" value="1"/>
</dbReference>
<dbReference type="InterPro" id="IPR000045">
    <property type="entry name" value="Prepilin_IV_endopep_pep"/>
</dbReference>
<comment type="similarity">
    <text evidence="1 2">Belongs to the peptidase A24 family.</text>
</comment>
<evidence type="ECO:0000313" key="7">
    <source>
        <dbReference type="Proteomes" id="UP000517694"/>
    </source>
</evidence>
<dbReference type="Gene3D" id="1.20.120.1220">
    <property type="match status" value="1"/>
</dbReference>
<feature type="transmembrane region" description="Helical" evidence="4">
    <location>
        <begin position="174"/>
        <end position="193"/>
    </location>
</feature>
<protein>
    <submittedName>
        <fullName evidence="6">Prepilin peptidase</fullName>
    </submittedName>
</protein>
<keyword evidence="4" id="KW-0472">Membrane</keyword>
<name>A0A7X1LSM5_9ACTN</name>
<evidence type="ECO:0000259" key="5">
    <source>
        <dbReference type="Pfam" id="PF01478"/>
    </source>
</evidence>
<feature type="region of interest" description="Disordered" evidence="3">
    <location>
        <begin position="60"/>
        <end position="84"/>
    </location>
</feature>
<evidence type="ECO:0000256" key="2">
    <source>
        <dbReference type="RuleBase" id="RU003793"/>
    </source>
</evidence>
<sequence length="271" mass="26362">MRVLLIALALLWGAGAGLLVPRAVHRFAVEAGEPWRAECPGGHPITGAFGGWVGRARCPGPGGRGTGSDGSGSDGSGGGGTGRGGAPCAAYGPSTPAVAAVTALVCAALAAATGPRPEAVVWSLVAPVGVLLALVDQRVHRLPDVLTLPLAALTAVLLGGAALLPAAAGSWPGVLLGAVVLGGAYFLLFLVNPSGLGFGDVKLALALGAALGWYGWPVVVAGAVAGLLYGGCYGLGLILLRRAGRGAVMPLGPFMLGGAFTGLLLGASTAA</sequence>
<dbReference type="RefSeq" id="WP_159669023.1">
    <property type="nucleotide sequence ID" value="NZ_JACMHY010000011.1"/>
</dbReference>
<dbReference type="Proteomes" id="UP000517694">
    <property type="component" value="Unassembled WGS sequence"/>
</dbReference>
<feature type="domain" description="Prepilin type IV endopeptidase peptidase" evidence="5">
    <location>
        <begin position="128"/>
        <end position="229"/>
    </location>
</feature>
<proteinExistence type="inferred from homology"/>
<feature type="transmembrane region" description="Helical" evidence="4">
    <location>
        <begin position="147"/>
        <end position="167"/>
    </location>
</feature>
<dbReference type="GO" id="GO:0005886">
    <property type="term" value="C:plasma membrane"/>
    <property type="evidence" value="ECO:0007669"/>
    <property type="project" value="TreeGrafter"/>
</dbReference>
<dbReference type="PRINTS" id="PR00864">
    <property type="entry name" value="PREPILNPTASE"/>
</dbReference>
<dbReference type="EMBL" id="JACMHY010000011">
    <property type="protein sequence ID" value="MBC2868268.1"/>
    <property type="molecule type" value="Genomic_DNA"/>
</dbReference>
<evidence type="ECO:0000256" key="1">
    <source>
        <dbReference type="ARBA" id="ARBA00005801"/>
    </source>
</evidence>
<keyword evidence="7" id="KW-1185">Reference proteome</keyword>
<reference evidence="6 7" key="1">
    <citation type="submission" date="2020-08" db="EMBL/GenBank/DDBJ databases">
        <title>Whole-Genome Sequence of French Clinical Streptomyces mexicanus Strain Q0842.</title>
        <authorList>
            <person name="Boxberger M."/>
            <person name="La Scola B."/>
        </authorList>
    </citation>
    <scope>NUCLEOTIDE SEQUENCE [LARGE SCALE GENOMIC DNA]</scope>
    <source>
        <strain evidence="6 7">Marseille-Q0842</strain>
    </source>
</reference>
<feature type="transmembrane region" description="Helical" evidence="4">
    <location>
        <begin position="119"/>
        <end position="135"/>
    </location>
</feature>
<keyword evidence="4" id="KW-1133">Transmembrane helix</keyword>
<feature type="transmembrane region" description="Helical" evidence="4">
    <location>
        <begin position="213"/>
        <end position="240"/>
    </location>
</feature>
<dbReference type="GO" id="GO:0004190">
    <property type="term" value="F:aspartic-type endopeptidase activity"/>
    <property type="evidence" value="ECO:0007669"/>
    <property type="project" value="InterPro"/>
</dbReference>
<dbReference type="OrthoDB" id="2087435at2"/>
<dbReference type="Pfam" id="PF01478">
    <property type="entry name" value="Peptidase_A24"/>
    <property type="match status" value="1"/>
</dbReference>
<dbReference type="GO" id="GO:0006465">
    <property type="term" value="P:signal peptide processing"/>
    <property type="evidence" value="ECO:0007669"/>
    <property type="project" value="TreeGrafter"/>
</dbReference>
<organism evidence="6 7">
    <name type="scientific">Streptomyces mexicanus</name>
    <dbReference type="NCBI Taxonomy" id="178566"/>
    <lineage>
        <taxon>Bacteria</taxon>
        <taxon>Bacillati</taxon>
        <taxon>Actinomycetota</taxon>
        <taxon>Actinomycetes</taxon>
        <taxon>Kitasatosporales</taxon>
        <taxon>Streptomycetaceae</taxon>
        <taxon>Streptomyces</taxon>
    </lineage>
</organism>
<accession>A0A7X1LSM5</accession>